<protein>
    <submittedName>
        <fullName evidence="3">Short chain dehydrogenase</fullName>
    </submittedName>
</protein>
<dbReference type="EMBL" id="AP023396">
    <property type="protein sequence ID" value="BCK58096.1"/>
    <property type="molecule type" value="Genomic_DNA"/>
</dbReference>
<proteinExistence type="inferred from homology"/>
<keyword evidence="4" id="KW-1185">Reference proteome</keyword>
<dbReference type="KEGG" id="nwl:NWFMUON74_58680"/>
<dbReference type="PANTHER" id="PTHR43477">
    <property type="entry name" value="DIHYDROANTICAPSIN 7-DEHYDROGENASE"/>
    <property type="match status" value="1"/>
</dbReference>
<dbReference type="InterPro" id="IPR051122">
    <property type="entry name" value="SDR_DHRS6-like"/>
</dbReference>
<dbReference type="RefSeq" id="WP_187684896.1">
    <property type="nucleotide sequence ID" value="NZ_AP023396.1"/>
</dbReference>
<organism evidence="3 4">
    <name type="scientific">Nocardia wallacei</name>
    <dbReference type="NCBI Taxonomy" id="480035"/>
    <lineage>
        <taxon>Bacteria</taxon>
        <taxon>Bacillati</taxon>
        <taxon>Actinomycetota</taxon>
        <taxon>Actinomycetes</taxon>
        <taxon>Mycobacteriales</taxon>
        <taxon>Nocardiaceae</taxon>
        <taxon>Nocardia</taxon>
    </lineage>
</organism>
<keyword evidence="2" id="KW-0560">Oxidoreductase</keyword>
<dbReference type="InterPro" id="IPR036291">
    <property type="entry name" value="NAD(P)-bd_dom_sf"/>
</dbReference>
<dbReference type="SUPFAM" id="SSF51735">
    <property type="entry name" value="NAD(P)-binding Rossmann-fold domains"/>
    <property type="match status" value="1"/>
</dbReference>
<evidence type="ECO:0000256" key="1">
    <source>
        <dbReference type="ARBA" id="ARBA00006484"/>
    </source>
</evidence>
<dbReference type="Gene3D" id="3.40.50.720">
    <property type="entry name" value="NAD(P)-binding Rossmann-like Domain"/>
    <property type="match status" value="1"/>
</dbReference>
<dbReference type="AlphaFoldDB" id="A0A7G1KU35"/>
<evidence type="ECO:0000256" key="2">
    <source>
        <dbReference type="ARBA" id="ARBA00023002"/>
    </source>
</evidence>
<dbReference type="GO" id="GO:0016491">
    <property type="term" value="F:oxidoreductase activity"/>
    <property type="evidence" value="ECO:0007669"/>
    <property type="project" value="UniProtKB-KW"/>
</dbReference>
<reference evidence="3 4" key="1">
    <citation type="submission" date="2020-08" db="EMBL/GenBank/DDBJ databases">
        <title>Genome Sequencing of Nocardia wallacei strain FMUON74 and assembly.</title>
        <authorList>
            <person name="Toyokawa M."/>
            <person name="Uesaka K."/>
        </authorList>
    </citation>
    <scope>NUCLEOTIDE SEQUENCE [LARGE SCALE GENOMIC DNA]</scope>
    <source>
        <strain evidence="3 4">FMUON74</strain>
    </source>
</reference>
<comment type="similarity">
    <text evidence="1">Belongs to the short-chain dehydrogenases/reductases (SDR) family.</text>
</comment>
<name>A0A7G1KU35_9NOCA</name>
<dbReference type="PANTHER" id="PTHR43477:SF1">
    <property type="entry name" value="DIHYDROANTICAPSIN 7-DEHYDROGENASE"/>
    <property type="match status" value="1"/>
</dbReference>
<accession>A0A7G1KU35</accession>
<sequence>MRIIVIGATGTIGSEVAAQLEHGGHEVVRAARGGAVRVDMDDPASIDGLFATVPDVDAVICCAASGKLTPLDSDDDFYRGIQGKLFGQVHLVRTALRHLRDGGSITVTSGVFERVETGMSFGALVNAGLESFVRAAAVEMTRGVRVNAVSPGWVAETLESMGRDGAEGTPVRDVARAYLEAVEGSGQGQVLRPSRTGVRVV</sequence>
<dbReference type="PRINTS" id="PR00081">
    <property type="entry name" value="GDHRDH"/>
</dbReference>
<dbReference type="InterPro" id="IPR002347">
    <property type="entry name" value="SDR_fam"/>
</dbReference>
<dbReference type="GeneID" id="80350290"/>
<dbReference type="NCBIfam" id="NF005754">
    <property type="entry name" value="PRK07578.1"/>
    <property type="match status" value="1"/>
</dbReference>
<gene>
    <name evidence="3" type="ORF">NWFMUON74_58680</name>
</gene>
<evidence type="ECO:0000313" key="4">
    <source>
        <dbReference type="Proteomes" id="UP000516173"/>
    </source>
</evidence>
<evidence type="ECO:0000313" key="3">
    <source>
        <dbReference type="EMBL" id="BCK58096.1"/>
    </source>
</evidence>
<dbReference type="CDD" id="cd11731">
    <property type="entry name" value="Lin1944_like_SDR_c"/>
    <property type="match status" value="1"/>
</dbReference>
<dbReference type="Proteomes" id="UP000516173">
    <property type="component" value="Chromosome"/>
</dbReference>
<dbReference type="Pfam" id="PF13561">
    <property type="entry name" value="adh_short_C2"/>
    <property type="match status" value="1"/>
</dbReference>